<keyword evidence="3" id="KW-1185">Reference proteome</keyword>
<feature type="region of interest" description="Disordered" evidence="1">
    <location>
        <begin position="1"/>
        <end position="32"/>
    </location>
</feature>
<dbReference type="EnsemblMetazoa" id="CJA37378.1">
    <property type="protein sequence ID" value="CJA37378.1"/>
    <property type="gene ID" value="WBGene00213225"/>
</dbReference>
<reference evidence="2" key="2">
    <citation type="submission" date="2022-06" db="UniProtKB">
        <authorList>
            <consortium name="EnsemblMetazoa"/>
        </authorList>
    </citation>
    <scope>IDENTIFICATION</scope>
    <source>
        <strain evidence="2">DF5081</strain>
    </source>
</reference>
<name>A0A8R1EL60_CAEJA</name>
<organism evidence="2 3">
    <name type="scientific">Caenorhabditis japonica</name>
    <dbReference type="NCBI Taxonomy" id="281687"/>
    <lineage>
        <taxon>Eukaryota</taxon>
        <taxon>Metazoa</taxon>
        <taxon>Ecdysozoa</taxon>
        <taxon>Nematoda</taxon>
        <taxon>Chromadorea</taxon>
        <taxon>Rhabditida</taxon>
        <taxon>Rhabditina</taxon>
        <taxon>Rhabditomorpha</taxon>
        <taxon>Rhabditoidea</taxon>
        <taxon>Rhabditidae</taxon>
        <taxon>Peloderinae</taxon>
        <taxon>Caenorhabditis</taxon>
    </lineage>
</organism>
<reference evidence="3" key="1">
    <citation type="submission" date="2010-08" db="EMBL/GenBank/DDBJ databases">
        <authorList>
            <consortium name="Caenorhabditis japonica Sequencing Consortium"/>
            <person name="Wilson R.K."/>
        </authorList>
    </citation>
    <scope>NUCLEOTIDE SEQUENCE [LARGE SCALE GENOMIC DNA]</scope>
    <source>
        <strain evidence="3">DF5081</strain>
    </source>
</reference>
<dbReference type="Proteomes" id="UP000005237">
    <property type="component" value="Unassembled WGS sequence"/>
</dbReference>
<protein>
    <submittedName>
        <fullName evidence="2">Uncharacterized protein</fullName>
    </submittedName>
</protein>
<evidence type="ECO:0000313" key="3">
    <source>
        <dbReference type="Proteomes" id="UP000005237"/>
    </source>
</evidence>
<dbReference type="AlphaFoldDB" id="A0A8R1EL60"/>
<evidence type="ECO:0000256" key="1">
    <source>
        <dbReference type="SAM" id="MobiDB-lite"/>
    </source>
</evidence>
<accession>A0A8R1EL60</accession>
<proteinExistence type="predicted"/>
<evidence type="ECO:0000313" key="2">
    <source>
        <dbReference type="EnsemblMetazoa" id="CJA37378.1"/>
    </source>
</evidence>
<sequence>MQTEKENLSPPTAAVNAHRLSKQCHSSQSVKTKIGQDTIDSNVIAHSITDDEDITPIFLRRSHESMQHLIHHENRVHLAARNPIKVTTLTDLTGYLTCFSALILIKAIRATPSSTPEQHHGRQRIFV</sequence>